<evidence type="ECO:0000256" key="3">
    <source>
        <dbReference type="SAM" id="SignalP"/>
    </source>
</evidence>
<dbReference type="GO" id="GO:0046872">
    <property type="term" value="F:metal ion binding"/>
    <property type="evidence" value="ECO:0007669"/>
    <property type="project" value="UniProtKB-KW"/>
</dbReference>
<keyword evidence="6" id="KW-1185">Reference proteome</keyword>
<dbReference type="InterPro" id="IPR036866">
    <property type="entry name" value="RibonucZ/Hydroxyglut_hydro"/>
</dbReference>
<feature type="compositionally biased region" description="Low complexity" evidence="2">
    <location>
        <begin position="73"/>
        <end position="87"/>
    </location>
</feature>
<dbReference type="GO" id="GO:0050313">
    <property type="term" value="F:sulfur dioxygenase activity"/>
    <property type="evidence" value="ECO:0007669"/>
    <property type="project" value="InterPro"/>
</dbReference>
<organism evidence="5 6">
    <name type="scientific">Pseudoneurospora amorphoporcata</name>
    <dbReference type="NCBI Taxonomy" id="241081"/>
    <lineage>
        <taxon>Eukaryota</taxon>
        <taxon>Fungi</taxon>
        <taxon>Dikarya</taxon>
        <taxon>Ascomycota</taxon>
        <taxon>Pezizomycotina</taxon>
        <taxon>Sordariomycetes</taxon>
        <taxon>Sordariomycetidae</taxon>
        <taxon>Sordariales</taxon>
        <taxon>Sordariaceae</taxon>
        <taxon>Pseudoneurospora</taxon>
    </lineage>
</organism>
<feature type="chain" id="PRO_5043049220" evidence="3">
    <location>
        <begin position="18"/>
        <end position="436"/>
    </location>
</feature>
<evidence type="ECO:0000313" key="5">
    <source>
        <dbReference type="EMBL" id="KAK3948030.1"/>
    </source>
</evidence>
<comment type="caution">
    <text evidence="5">The sequence shown here is derived from an EMBL/GenBank/DDBJ whole genome shotgun (WGS) entry which is preliminary data.</text>
</comment>
<reference evidence="5" key="1">
    <citation type="journal article" date="2023" name="Mol. Phylogenet. Evol.">
        <title>Genome-scale phylogeny and comparative genomics of the fungal order Sordariales.</title>
        <authorList>
            <person name="Hensen N."/>
            <person name="Bonometti L."/>
            <person name="Westerberg I."/>
            <person name="Brannstrom I.O."/>
            <person name="Guillou S."/>
            <person name="Cros-Aarteil S."/>
            <person name="Calhoun S."/>
            <person name="Haridas S."/>
            <person name="Kuo A."/>
            <person name="Mondo S."/>
            <person name="Pangilinan J."/>
            <person name="Riley R."/>
            <person name="LaButti K."/>
            <person name="Andreopoulos B."/>
            <person name="Lipzen A."/>
            <person name="Chen C."/>
            <person name="Yan M."/>
            <person name="Daum C."/>
            <person name="Ng V."/>
            <person name="Clum A."/>
            <person name="Steindorff A."/>
            <person name="Ohm R.A."/>
            <person name="Martin F."/>
            <person name="Silar P."/>
            <person name="Natvig D.O."/>
            <person name="Lalanne C."/>
            <person name="Gautier V."/>
            <person name="Ament-Velasquez S.L."/>
            <person name="Kruys A."/>
            <person name="Hutchinson M.I."/>
            <person name="Powell A.J."/>
            <person name="Barry K."/>
            <person name="Miller A.N."/>
            <person name="Grigoriev I.V."/>
            <person name="Debuchy R."/>
            <person name="Gladieux P."/>
            <person name="Hiltunen Thoren M."/>
            <person name="Johannesson H."/>
        </authorList>
    </citation>
    <scope>NUCLEOTIDE SEQUENCE</scope>
    <source>
        <strain evidence="5">CBS 626.80</strain>
    </source>
</reference>
<keyword evidence="1" id="KW-0479">Metal-binding</keyword>
<keyword evidence="3" id="KW-0732">Signal</keyword>
<dbReference type="InterPro" id="IPR044528">
    <property type="entry name" value="POD-like_MBL-fold"/>
</dbReference>
<evidence type="ECO:0000259" key="4">
    <source>
        <dbReference type="SMART" id="SM00849"/>
    </source>
</evidence>
<dbReference type="FunFam" id="3.60.15.10:FF:000033">
    <property type="entry name" value="MBL fold metallo-hydrolase"/>
    <property type="match status" value="1"/>
</dbReference>
<evidence type="ECO:0000256" key="1">
    <source>
        <dbReference type="ARBA" id="ARBA00022723"/>
    </source>
</evidence>
<dbReference type="GO" id="GO:0006749">
    <property type="term" value="P:glutathione metabolic process"/>
    <property type="evidence" value="ECO:0007669"/>
    <property type="project" value="InterPro"/>
</dbReference>
<proteinExistence type="predicted"/>
<dbReference type="Pfam" id="PF00753">
    <property type="entry name" value="Lactamase_B"/>
    <property type="match status" value="1"/>
</dbReference>
<gene>
    <name evidence="5" type="ORF">QBC32DRAFT_352570</name>
</gene>
<sequence length="436" mass="48677">MFCITFLILQLQPFSHTHHLSMTSSQPYLAELYQTTSTLLNYSSTFAPCLYHIQHLILTTSLPRSASQIASTRSLCSTSSSPSSSQRRVTHQPHRPLPPSRRTHLPRSINPFQLPSSSSRRYSTPSSSSSSTPPPEPTITPIFEPVTCTFQYLVADPSTLLAAIIDPVLDYSPTDNSISTPTADSLLSLIASKGYQIAWILETHAHADHLSAASYLQSRLTEIQGEEHKPPIGIGKRISTVQSLFSKRYGVPEEEVVNEHVFGHLFDDDQVFRIGNLQAKAIHLPGHTPDHLGYQIGDFNVFCGDSLFNADIGTARCDFPGGSAHDLYHSGRKLLQSLPDQAKIWTGHDYPPEDRKEPVPCLTVKEHRERNKHLRDGITEDEFVKARQERDRNLAAPRLLHQSLQVNIRAGKLPGENESGLKLLHLPVKIKTDKKW</sequence>
<feature type="region of interest" description="Disordered" evidence="2">
    <location>
        <begin position="73"/>
        <end position="140"/>
    </location>
</feature>
<reference evidence="5" key="2">
    <citation type="submission" date="2023-06" db="EMBL/GenBank/DDBJ databases">
        <authorList>
            <consortium name="Lawrence Berkeley National Laboratory"/>
            <person name="Mondo S.J."/>
            <person name="Hensen N."/>
            <person name="Bonometti L."/>
            <person name="Westerberg I."/>
            <person name="Brannstrom I.O."/>
            <person name="Guillou S."/>
            <person name="Cros-Aarteil S."/>
            <person name="Calhoun S."/>
            <person name="Haridas S."/>
            <person name="Kuo A."/>
            <person name="Pangilinan J."/>
            <person name="Riley R."/>
            <person name="Labutti K."/>
            <person name="Andreopoulos B."/>
            <person name="Lipzen A."/>
            <person name="Chen C."/>
            <person name="Yanf M."/>
            <person name="Daum C."/>
            <person name="Ng V."/>
            <person name="Clum A."/>
            <person name="Steindorff A."/>
            <person name="Ohm R."/>
            <person name="Martin F."/>
            <person name="Silar P."/>
            <person name="Natvig D."/>
            <person name="Lalanne C."/>
            <person name="Gautier V."/>
            <person name="Ament-Velasquez S.L."/>
            <person name="Kruys A."/>
            <person name="Hutchinson M.I."/>
            <person name="Powell A.J."/>
            <person name="Barry K."/>
            <person name="Miller A.N."/>
            <person name="Grigoriev I.V."/>
            <person name="Debuchy R."/>
            <person name="Gladieux P."/>
            <person name="Thoren M.H."/>
            <person name="Johannesson H."/>
        </authorList>
    </citation>
    <scope>NUCLEOTIDE SEQUENCE</scope>
    <source>
        <strain evidence="5">CBS 626.80</strain>
    </source>
</reference>
<feature type="signal peptide" evidence="3">
    <location>
        <begin position="1"/>
        <end position="17"/>
    </location>
</feature>
<dbReference type="PANTHER" id="PTHR43084:SF1">
    <property type="entry name" value="PERSULFIDE DIOXYGENASE ETHE1, MITOCHONDRIAL"/>
    <property type="match status" value="1"/>
</dbReference>
<protein>
    <submittedName>
        <fullName evidence="5">Metallo-beta-lactamase domain-protein</fullName>
    </submittedName>
</protein>
<dbReference type="InterPro" id="IPR001279">
    <property type="entry name" value="Metallo-B-lactamas"/>
</dbReference>
<dbReference type="PANTHER" id="PTHR43084">
    <property type="entry name" value="PERSULFIDE DIOXYGENASE ETHE1"/>
    <property type="match status" value="1"/>
</dbReference>
<name>A0AAN6NLX6_9PEZI</name>
<dbReference type="CDD" id="cd07724">
    <property type="entry name" value="POD-like_MBL-fold"/>
    <property type="match status" value="1"/>
</dbReference>
<dbReference type="EMBL" id="MU859289">
    <property type="protein sequence ID" value="KAK3948030.1"/>
    <property type="molecule type" value="Genomic_DNA"/>
</dbReference>
<dbReference type="GO" id="GO:0070813">
    <property type="term" value="P:hydrogen sulfide metabolic process"/>
    <property type="evidence" value="ECO:0007669"/>
    <property type="project" value="TreeGrafter"/>
</dbReference>
<dbReference type="InterPro" id="IPR051682">
    <property type="entry name" value="Mito_Persulfide_Diox"/>
</dbReference>
<dbReference type="SMART" id="SM00849">
    <property type="entry name" value="Lactamase_B"/>
    <property type="match status" value="1"/>
</dbReference>
<dbReference type="AlphaFoldDB" id="A0AAN6NLX6"/>
<dbReference type="Proteomes" id="UP001303222">
    <property type="component" value="Unassembled WGS sequence"/>
</dbReference>
<accession>A0AAN6NLX6</accession>
<dbReference type="SUPFAM" id="SSF56281">
    <property type="entry name" value="Metallo-hydrolase/oxidoreductase"/>
    <property type="match status" value="1"/>
</dbReference>
<evidence type="ECO:0000313" key="6">
    <source>
        <dbReference type="Proteomes" id="UP001303222"/>
    </source>
</evidence>
<dbReference type="Gene3D" id="3.60.15.10">
    <property type="entry name" value="Ribonuclease Z/Hydroxyacylglutathione hydrolase-like"/>
    <property type="match status" value="1"/>
</dbReference>
<evidence type="ECO:0000256" key="2">
    <source>
        <dbReference type="SAM" id="MobiDB-lite"/>
    </source>
</evidence>
<feature type="domain" description="Metallo-beta-lactamase" evidence="4">
    <location>
        <begin position="148"/>
        <end position="348"/>
    </location>
</feature>
<feature type="compositionally biased region" description="Low complexity" evidence="2">
    <location>
        <begin position="115"/>
        <end position="131"/>
    </location>
</feature>